<accession>A0A382CN43</accession>
<gene>
    <name evidence="1" type="ORF">METZ01_LOCUS180329</name>
</gene>
<dbReference type="EMBL" id="UINC01035292">
    <property type="protein sequence ID" value="SVB27475.1"/>
    <property type="molecule type" value="Genomic_DNA"/>
</dbReference>
<organism evidence="1">
    <name type="scientific">marine metagenome</name>
    <dbReference type="NCBI Taxonomy" id="408172"/>
    <lineage>
        <taxon>unclassified sequences</taxon>
        <taxon>metagenomes</taxon>
        <taxon>ecological metagenomes</taxon>
    </lineage>
</organism>
<sequence length="61" mass="6736">MNNQIPSVTSLQYADLRIGENDLTTVSANGGVLFASFDKATHTNYGMKKINFLPSKTRDSR</sequence>
<name>A0A382CN43_9ZZZZ</name>
<dbReference type="AlphaFoldDB" id="A0A382CN43"/>
<protein>
    <submittedName>
        <fullName evidence="1">Uncharacterized protein</fullName>
    </submittedName>
</protein>
<evidence type="ECO:0000313" key="1">
    <source>
        <dbReference type="EMBL" id="SVB27475.1"/>
    </source>
</evidence>
<proteinExistence type="predicted"/>
<reference evidence="1" key="1">
    <citation type="submission" date="2018-05" db="EMBL/GenBank/DDBJ databases">
        <authorList>
            <person name="Lanie J.A."/>
            <person name="Ng W.-L."/>
            <person name="Kazmierczak K.M."/>
            <person name="Andrzejewski T.M."/>
            <person name="Davidsen T.M."/>
            <person name="Wayne K.J."/>
            <person name="Tettelin H."/>
            <person name="Glass J.I."/>
            <person name="Rusch D."/>
            <person name="Podicherti R."/>
            <person name="Tsui H.-C.T."/>
            <person name="Winkler M.E."/>
        </authorList>
    </citation>
    <scope>NUCLEOTIDE SEQUENCE</scope>
</reference>